<organism evidence="1 2">
    <name type="scientific">Camellia lanceoleosa</name>
    <dbReference type="NCBI Taxonomy" id="1840588"/>
    <lineage>
        <taxon>Eukaryota</taxon>
        <taxon>Viridiplantae</taxon>
        <taxon>Streptophyta</taxon>
        <taxon>Embryophyta</taxon>
        <taxon>Tracheophyta</taxon>
        <taxon>Spermatophyta</taxon>
        <taxon>Magnoliopsida</taxon>
        <taxon>eudicotyledons</taxon>
        <taxon>Gunneridae</taxon>
        <taxon>Pentapetalae</taxon>
        <taxon>asterids</taxon>
        <taxon>Ericales</taxon>
        <taxon>Theaceae</taxon>
        <taxon>Camellia</taxon>
    </lineage>
</organism>
<name>A0ACC0J5G9_9ERIC</name>
<accession>A0ACC0J5G9</accession>
<evidence type="ECO:0000313" key="1">
    <source>
        <dbReference type="EMBL" id="KAI8032094.1"/>
    </source>
</evidence>
<evidence type="ECO:0000313" key="2">
    <source>
        <dbReference type="Proteomes" id="UP001060215"/>
    </source>
</evidence>
<comment type="caution">
    <text evidence="1">The sequence shown here is derived from an EMBL/GenBank/DDBJ whole genome shotgun (WGS) entry which is preliminary data.</text>
</comment>
<keyword evidence="2" id="KW-1185">Reference proteome</keyword>
<protein>
    <submittedName>
        <fullName evidence="1">Uncharacterized protein</fullName>
    </submittedName>
</protein>
<sequence length="122" mass="13706">MDNSYLRDNLVIGTDLLLEMSSDYSEPIIPDDAELDDDVSQGSTKRIRKLTSKVFIPDYNVYSLNCKDLADMRHPNRAKMKFLMNSCLLLATADGSTIEIIEEIGADNMVAFVLSELDIKIL</sequence>
<reference evidence="1 2" key="1">
    <citation type="journal article" date="2022" name="Plant J.">
        <title>Chromosome-level genome of Camellia lanceoleosa provides a valuable resource for understanding genome evolution and self-incompatibility.</title>
        <authorList>
            <person name="Gong W."/>
            <person name="Xiao S."/>
            <person name="Wang L."/>
            <person name="Liao Z."/>
            <person name="Chang Y."/>
            <person name="Mo W."/>
            <person name="Hu G."/>
            <person name="Li W."/>
            <person name="Zhao G."/>
            <person name="Zhu H."/>
            <person name="Hu X."/>
            <person name="Ji K."/>
            <person name="Xiang X."/>
            <person name="Song Q."/>
            <person name="Yuan D."/>
            <person name="Jin S."/>
            <person name="Zhang L."/>
        </authorList>
    </citation>
    <scope>NUCLEOTIDE SEQUENCE [LARGE SCALE GENOMIC DNA]</scope>
    <source>
        <strain evidence="1">SQ_2022a</strain>
    </source>
</reference>
<gene>
    <name evidence="1" type="ORF">LOK49_LG01G00471</name>
</gene>
<dbReference type="EMBL" id="CM045758">
    <property type="protein sequence ID" value="KAI8032094.1"/>
    <property type="molecule type" value="Genomic_DNA"/>
</dbReference>
<proteinExistence type="predicted"/>
<dbReference type="Proteomes" id="UP001060215">
    <property type="component" value="Chromosome 1"/>
</dbReference>